<name>A0AB72UK69_9PROT</name>
<evidence type="ECO:0008006" key="3">
    <source>
        <dbReference type="Google" id="ProtNLM"/>
    </source>
</evidence>
<keyword evidence="1" id="KW-0614">Plasmid</keyword>
<accession>A0AB72UK69</accession>
<evidence type="ECO:0000313" key="2">
    <source>
        <dbReference type="Proteomes" id="UP000007127"/>
    </source>
</evidence>
<dbReference type="Proteomes" id="UP000007127">
    <property type="component" value="Plasmid"/>
</dbReference>
<proteinExistence type="predicted"/>
<gene>
    <name evidence="1" type="ORF">TH3_21908</name>
</gene>
<dbReference type="RefSeq" id="WP_007091054.1">
    <property type="nucleotide sequence ID" value="NZ_CP004389.1"/>
</dbReference>
<evidence type="ECO:0000313" key="1">
    <source>
        <dbReference type="EMBL" id="AJD54454.1"/>
    </source>
</evidence>
<dbReference type="GeneID" id="31930017"/>
<protein>
    <recommendedName>
        <fullName evidence="3">ApeA N-terminal domain-containing protein</fullName>
    </recommendedName>
</protein>
<dbReference type="KEGG" id="txi:TH3_21908"/>
<sequence length="446" mass="49770">MNDKIGLKMAVTANQPINFTGELRLPETIVPVTFSASVGEDSRIEINVLPIASSYWRAIYDVSGEPGSYVKNLELKGTGSNGVQFYSNSTIISGCTHKNERVHISVKARVAKLTKPAVASEPGIVMKQYLRGFQSYINPRVPMSLGEVEVVGNHRGPKDADKVSGFIFLQATEISHPDDWLCQAEDFSTYMREGLGFVNGGRLQVPLSVIQFADRQELTYYSGQGFASSLPPVTHLDLGPFIEALVSRYDKPERFPERLWTAIGWLNKDDPFNESRFLMAMTALETVVEHLSPEKQTTIIPKTEFAKVRSVLDEALANLNVDETALEIFKRKISGINAWTLRQKLVSLRDKYSLPASEFTDARFGQIITARNEIVHRGISSHGRDLWPNEIFIREFLTQIAFKEIGYSGHFESYLNGYRFVHPLEPAESDEGAAASPDDVAGSQME</sequence>
<geneLocation type="plasmid" evidence="2"/>
<dbReference type="EMBL" id="CP004389">
    <property type="protein sequence ID" value="AJD54454.1"/>
    <property type="molecule type" value="Genomic_DNA"/>
</dbReference>
<reference evidence="1 2" key="1">
    <citation type="journal article" date="2012" name="J. Bacteriol.">
        <title>Genome sequence of Thalassospira xiamenensis type strain M-5.</title>
        <authorList>
            <person name="Lai Q."/>
            <person name="Shao Z."/>
        </authorList>
    </citation>
    <scope>NUCLEOTIDE SEQUENCE [LARGE SCALE GENOMIC DNA]</scope>
    <source>
        <strain evidence="1 2">M-5</strain>
    </source>
</reference>
<dbReference type="AlphaFoldDB" id="A0AB72UK69"/>
<organism evidence="1 2">
    <name type="scientific">Thalassospira xiamenensis M-5 = DSM 17429</name>
    <dbReference type="NCBI Taxonomy" id="1123366"/>
    <lineage>
        <taxon>Bacteria</taxon>
        <taxon>Pseudomonadati</taxon>
        <taxon>Pseudomonadota</taxon>
        <taxon>Alphaproteobacteria</taxon>
        <taxon>Rhodospirillales</taxon>
        <taxon>Thalassospiraceae</taxon>
        <taxon>Thalassospira</taxon>
    </lineage>
</organism>